<dbReference type="Gene3D" id="3.40.50.150">
    <property type="entry name" value="Vaccinia Virus protein VP39"/>
    <property type="match status" value="1"/>
</dbReference>
<dbReference type="CDD" id="cd02440">
    <property type="entry name" value="AdoMet_MTases"/>
    <property type="match status" value="1"/>
</dbReference>
<dbReference type="SUPFAM" id="SSF46785">
    <property type="entry name" value="Winged helix' DNA-binding domain"/>
    <property type="match status" value="1"/>
</dbReference>
<name>A0A562V9B2_9ACTN</name>
<protein>
    <submittedName>
        <fullName evidence="3">Ubiquinone/menaquinone biosynthesis C-methylase UbiE</fullName>
    </submittedName>
</protein>
<dbReference type="Gene3D" id="1.10.10.10">
    <property type="entry name" value="Winged helix-like DNA-binding domain superfamily/Winged helix DNA-binding domain"/>
    <property type="match status" value="1"/>
</dbReference>
<reference evidence="3 4" key="1">
    <citation type="journal article" date="2013" name="Stand. Genomic Sci.">
        <title>Genomic Encyclopedia of Type Strains, Phase I: The one thousand microbial genomes (KMG-I) project.</title>
        <authorList>
            <person name="Kyrpides N.C."/>
            <person name="Woyke T."/>
            <person name="Eisen J.A."/>
            <person name="Garrity G."/>
            <person name="Lilburn T.G."/>
            <person name="Beck B.J."/>
            <person name="Whitman W.B."/>
            <person name="Hugenholtz P."/>
            <person name="Klenk H.P."/>
        </authorList>
    </citation>
    <scope>NUCLEOTIDE SEQUENCE [LARGE SCALE GENOMIC DNA]</scope>
    <source>
        <strain evidence="3 4">DSM 45044</strain>
    </source>
</reference>
<sequence>MQTNDAQLLVLSALAGGPLHGYAINAAIARLSGHRLGPGSLYGAMNRLRAKGLIEPAEPHGRRNPVRLTTAGQAELRRGVAAMSQVFEAVTPDRVDYLDRAARSSAGHSYKPLLRDALDIRGGHTVLDLGCGPGTDLAAMAVPGARVIGLDNDPVMTATATERTRPPVEVVRGDVHDLPFGDATIDRVRTDRVLQHVADPARVLAEARRVLRPGGRLVMAEPDWHTLAVDHPVATISAAYTRFITERVVRNAGIGRALARLAADAGFTVPHVVPVTPVFREVVEADRIFGFQRNTARAVAAGHLTPEQAERWLRHLSEEPFLATVTQFVVTADRT</sequence>
<evidence type="ECO:0000313" key="4">
    <source>
        <dbReference type="Proteomes" id="UP000321617"/>
    </source>
</evidence>
<proteinExistence type="predicted"/>
<keyword evidence="3" id="KW-0808">Transferase</keyword>
<organism evidence="3 4">
    <name type="scientific">Stackebrandtia albiflava</name>
    <dbReference type="NCBI Taxonomy" id="406432"/>
    <lineage>
        <taxon>Bacteria</taxon>
        <taxon>Bacillati</taxon>
        <taxon>Actinomycetota</taxon>
        <taxon>Actinomycetes</taxon>
        <taxon>Glycomycetales</taxon>
        <taxon>Glycomycetaceae</taxon>
        <taxon>Stackebrandtia</taxon>
    </lineage>
</organism>
<dbReference type="PANTHER" id="PTHR43861">
    <property type="entry name" value="TRANS-ACONITATE 2-METHYLTRANSFERASE-RELATED"/>
    <property type="match status" value="1"/>
</dbReference>
<keyword evidence="4" id="KW-1185">Reference proteome</keyword>
<dbReference type="GO" id="GO:0008757">
    <property type="term" value="F:S-adenosylmethionine-dependent methyltransferase activity"/>
    <property type="evidence" value="ECO:0007669"/>
    <property type="project" value="InterPro"/>
</dbReference>
<feature type="domain" description="Methyltransferase type 11" evidence="2">
    <location>
        <begin position="127"/>
        <end position="219"/>
    </location>
</feature>
<dbReference type="InterPro" id="IPR005149">
    <property type="entry name" value="Tscrpt_reg_PadR_N"/>
</dbReference>
<evidence type="ECO:0000313" key="3">
    <source>
        <dbReference type="EMBL" id="TWJ14489.1"/>
    </source>
</evidence>
<gene>
    <name evidence="3" type="ORF">LX16_0173</name>
</gene>
<dbReference type="SUPFAM" id="SSF53335">
    <property type="entry name" value="S-adenosyl-L-methionine-dependent methyltransferases"/>
    <property type="match status" value="1"/>
</dbReference>
<dbReference type="EMBL" id="VLLL01000005">
    <property type="protein sequence ID" value="TWJ14489.1"/>
    <property type="molecule type" value="Genomic_DNA"/>
</dbReference>
<dbReference type="PANTHER" id="PTHR43861:SF1">
    <property type="entry name" value="TRANS-ACONITATE 2-METHYLTRANSFERASE"/>
    <property type="match status" value="1"/>
</dbReference>
<dbReference type="InterPro" id="IPR013216">
    <property type="entry name" value="Methyltransf_11"/>
</dbReference>
<dbReference type="Pfam" id="PF03551">
    <property type="entry name" value="PadR"/>
    <property type="match status" value="1"/>
</dbReference>
<dbReference type="InterPro" id="IPR036390">
    <property type="entry name" value="WH_DNA-bd_sf"/>
</dbReference>
<dbReference type="Pfam" id="PF08241">
    <property type="entry name" value="Methyltransf_11"/>
    <property type="match status" value="1"/>
</dbReference>
<feature type="domain" description="Transcription regulator PadR N-terminal" evidence="1">
    <location>
        <begin position="10"/>
        <end position="77"/>
    </location>
</feature>
<evidence type="ECO:0000259" key="1">
    <source>
        <dbReference type="Pfam" id="PF03551"/>
    </source>
</evidence>
<dbReference type="OrthoDB" id="3636702at2"/>
<dbReference type="Proteomes" id="UP000321617">
    <property type="component" value="Unassembled WGS sequence"/>
</dbReference>
<comment type="caution">
    <text evidence="3">The sequence shown here is derived from an EMBL/GenBank/DDBJ whole genome shotgun (WGS) entry which is preliminary data.</text>
</comment>
<keyword evidence="3" id="KW-0830">Ubiquinone</keyword>
<dbReference type="RefSeq" id="WP_147131582.1">
    <property type="nucleotide sequence ID" value="NZ_BAABIJ010000001.1"/>
</dbReference>
<dbReference type="InterPro" id="IPR029063">
    <property type="entry name" value="SAM-dependent_MTases_sf"/>
</dbReference>
<dbReference type="AlphaFoldDB" id="A0A562V9B2"/>
<accession>A0A562V9B2</accession>
<evidence type="ECO:0000259" key="2">
    <source>
        <dbReference type="Pfam" id="PF08241"/>
    </source>
</evidence>
<dbReference type="GO" id="GO:0032259">
    <property type="term" value="P:methylation"/>
    <property type="evidence" value="ECO:0007669"/>
    <property type="project" value="UniProtKB-KW"/>
</dbReference>
<keyword evidence="3" id="KW-0489">Methyltransferase</keyword>
<dbReference type="InterPro" id="IPR036388">
    <property type="entry name" value="WH-like_DNA-bd_sf"/>
</dbReference>